<proteinExistence type="predicted"/>
<evidence type="ECO:0000313" key="2">
    <source>
        <dbReference type="Proteomes" id="UP001596395"/>
    </source>
</evidence>
<reference evidence="1 2" key="1">
    <citation type="journal article" date="2019" name="Int. J. Syst. Evol. Microbiol.">
        <title>The Global Catalogue of Microorganisms (GCM) 10K type strain sequencing project: providing services to taxonomists for standard genome sequencing and annotation.</title>
        <authorList>
            <consortium name="The Broad Institute Genomics Platform"/>
            <consortium name="The Broad Institute Genome Sequencing Center for Infectious Disease"/>
            <person name="Wu L."/>
            <person name="Ma J."/>
        </authorList>
    </citation>
    <scope>NUCLEOTIDE SEQUENCE [LARGE SCALE GENOMIC DNA]</scope>
    <source>
        <strain evidence="1 2">GX26</strain>
    </source>
</reference>
<comment type="caution">
    <text evidence="1">The sequence shown here is derived from an EMBL/GenBank/DDBJ whole genome shotgun (WGS) entry which is preliminary data.</text>
</comment>
<protein>
    <submittedName>
        <fullName evidence="1">Uncharacterized protein</fullName>
    </submittedName>
</protein>
<dbReference type="AlphaFoldDB" id="A0ABD5VIF3"/>
<dbReference type="RefSeq" id="WP_336350679.1">
    <property type="nucleotide sequence ID" value="NZ_JAZAQL010000002.1"/>
</dbReference>
<name>A0ABD5VIF3_9EURY</name>
<gene>
    <name evidence="1" type="ORF">ACFQGB_12705</name>
</gene>
<evidence type="ECO:0000313" key="1">
    <source>
        <dbReference type="EMBL" id="MFC6953726.1"/>
    </source>
</evidence>
<organism evidence="1 2">
    <name type="scientific">Halorubellus litoreus</name>
    <dbReference type="NCBI Taxonomy" id="755308"/>
    <lineage>
        <taxon>Archaea</taxon>
        <taxon>Methanobacteriati</taxon>
        <taxon>Methanobacteriota</taxon>
        <taxon>Stenosarchaea group</taxon>
        <taxon>Halobacteria</taxon>
        <taxon>Halobacteriales</taxon>
        <taxon>Halorubellaceae</taxon>
        <taxon>Halorubellus</taxon>
    </lineage>
</organism>
<keyword evidence="2" id="KW-1185">Reference proteome</keyword>
<accession>A0ABD5VIF3</accession>
<dbReference type="Proteomes" id="UP001596395">
    <property type="component" value="Unassembled WGS sequence"/>
</dbReference>
<sequence>MATNHSKVGKRCDHYALENAHPDELYFDSGQPVFVAYTTSDGRWHEKHIHKKVTFYTSKCPECGGDTRYDHRAMQACLNDCGGIAEPQGRPLDYSRSSAGRYC</sequence>
<dbReference type="EMBL" id="JBHSXN010000002">
    <property type="protein sequence ID" value="MFC6953726.1"/>
    <property type="molecule type" value="Genomic_DNA"/>
</dbReference>